<dbReference type="AlphaFoldDB" id="A0A7L1NSK1"/>
<keyword evidence="5" id="KW-0524">Neurogenesis</keyword>
<comment type="function">
    <text evidence="8">Secretory protein that plays a role in various cellular processes. Acts as a chemorepellent acting on gonadotropin-releasing hormone (GnRH) expressing neurons regulating their migration to the hypothalamus. Also promotes neuron migration, growth and survival as well as neurite outgrowth and is involved in the development of the olfactory system. May also act through the regulation of growth factors activity and downstream signaling. Also regulates extracellular matrix assembly and cell adhesiveness. Promotes endothelial cell survival, vessel formation and plays an important role in the process of revascularization through NOS3-dependent mechanisms.</text>
</comment>
<dbReference type="Pfam" id="PF10179">
    <property type="entry name" value="NDNF"/>
    <property type="match status" value="1"/>
</dbReference>
<dbReference type="GO" id="GO:0007399">
    <property type="term" value="P:nervous system development"/>
    <property type="evidence" value="ECO:0007669"/>
    <property type="project" value="UniProtKB-KW"/>
</dbReference>
<keyword evidence="2" id="KW-0964">Secreted</keyword>
<evidence type="ECO:0000256" key="2">
    <source>
        <dbReference type="ARBA" id="ARBA00022525"/>
    </source>
</evidence>
<dbReference type="InterPro" id="IPR056225">
    <property type="entry name" value="NDNF_N"/>
</dbReference>
<evidence type="ECO:0000256" key="7">
    <source>
        <dbReference type="ARBA" id="ARBA00024096"/>
    </source>
</evidence>
<evidence type="ECO:0000256" key="6">
    <source>
        <dbReference type="ARBA" id="ARBA00023180"/>
    </source>
</evidence>
<keyword evidence="4" id="KW-0677">Repeat</keyword>
<dbReference type="EMBL" id="VXBP01008319">
    <property type="protein sequence ID" value="NXO02147.1"/>
    <property type="molecule type" value="Genomic_DNA"/>
</dbReference>
<evidence type="ECO:0000313" key="11">
    <source>
        <dbReference type="EMBL" id="NXO02147.1"/>
    </source>
</evidence>
<dbReference type="InterPro" id="IPR045805">
    <property type="entry name" value="NDNF_C"/>
</dbReference>
<accession>A0A7L1NSK1</accession>
<comment type="caution">
    <text evidence="11">The sequence shown here is derived from an EMBL/GenBank/DDBJ whole genome shotgun (WGS) entry which is preliminary data.</text>
</comment>
<feature type="domain" description="Fibronectin type-III" evidence="10">
    <location>
        <begin position="436"/>
        <end position="544"/>
    </location>
</feature>
<dbReference type="Gene3D" id="2.60.40.10">
    <property type="entry name" value="Immunoglobulins"/>
    <property type="match status" value="1"/>
</dbReference>
<evidence type="ECO:0000256" key="9">
    <source>
        <dbReference type="SAM" id="SignalP"/>
    </source>
</evidence>
<feature type="domain" description="Fibronectin type-III" evidence="10">
    <location>
        <begin position="178"/>
        <end position="315"/>
    </location>
</feature>
<sequence length="558" mass="63326">LKMSWFWFYLPLHLLTVAFLCHSIKASSRFQQSFKANLFNFYHPLILADGKETTVHLLKDIPKRYYFILEEGRALAPFTITVTPCDVPIEWSVLMHKASASFLGKATQGDHDTQEVSKSLKAPSMVSAVFSYKGNSVETYMGMSSYSALYMLEFLSTERDTHITVYLTTDTMSGHLYPELPMDPRIDVLGVGHTTVTLTWKHSPSVLQHRENIQYCLLVNEKHNYKSLCAAETAIRSTGMKLPPVLALSLSPYLLEPQQVMILSNSELSIINKVSSGEVRQICMGAKNTYTVPNLSPSTQYYFDVFVVNLLTNASAAYTGTFARTLEEPEPKVTMLKDGEVIRVVMDGQKQSVYSLQYQARHKKIQFTFQLCHGQVQVHIAKNAKRVASGNISGLRYFSLKGKLLDTYFVQLRSTEESNSSVKVQVSSHFHKPLFPLLPESLKIKSFSKLRTCSSVTLAWLGTQEESEYCVYKKRIEEDQVWMELQSADRCSGPESQHRSEKVLCKYFYDINPQRAVTTETIKGLDAGRLYLFDVYIFGPSGIPVRYHSKVVKTRKKC</sequence>
<feature type="non-terminal residue" evidence="11">
    <location>
        <position position="558"/>
    </location>
</feature>
<gene>
    <name evidence="11" type="primary">Ndnf_0</name>
    <name evidence="11" type="ORF">RHICYA_R14261</name>
</gene>
<dbReference type="GO" id="GO:0005576">
    <property type="term" value="C:extracellular region"/>
    <property type="evidence" value="ECO:0007669"/>
    <property type="project" value="UniProtKB-SubCell"/>
</dbReference>
<evidence type="ECO:0000256" key="5">
    <source>
        <dbReference type="ARBA" id="ARBA00022902"/>
    </source>
</evidence>
<evidence type="ECO:0000256" key="8">
    <source>
        <dbReference type="ARBA" id="ARBA00046135"/>
    </source>
</evidence>
<protein>
    <recommendedName>
        <fullName evidence="7">Protein NDNF</fullName>
    </recommendedName>
</protein>
<organism evidence="11 12">
    <name type="scientific">Rhinopomastus cyanomelas</name>
    <name type="common">Common scimitarbill</name>
    <dbReference type="NCBI Taxonomy" id="113115"/>
    <lineage>
        <taxon>Eukaryota</taxon>
        <taxon>Metazoa</taxon>
        <taxon>Chordata</taxon>
        <taxon>Craniata</taxon>
        <taxon>Vertebrata</taxon>
        <taxon>Euteleostomi</taxon>
        <taxon>Archelosauria</taxon>
        <taxon>Archosauria</taxon>
        <taxon>Dinosauria</taxon>
        <taxon>Saurischia</taxon>
        <taxon>Theropoda</taxon>
        <taxon>Coelurosauria</taxon>
        <taxon>Aves</taxon>
        <taxon>Neognathae</taxon>
        <taxon>Neoaves</taxon>
        <taxon>Telluraves</taxon>
        <taxon>Coraciimorphae</taxon>
        <taxon>Bucerotiformes</taxon>
        <taxon>Rhinopomastidae</taxon>
        <taxon>Rhinopomastus</taxon>
    </lineage>
</organism>
<feature type="chain" id="PRO_5029617494" description="Protein NDNF" evidence="9">
    <location>
        <begin position="27"/>
        <end position="558"/>
    </location>
</feature>
<dbReference type="Pfam" id="PF24354">
    <property type="entry name" value="NDNF_N"/>
    <property type="match status" value="1"/>
</dbReference>
<dbReference type="SMART" id="SM00060">
    <property type="entry name" value="FN3"/>
    <property type="match status" value="2"/>
</dbReference>
<dbReference type="InterPro" id="IPR013783">
    <property type="entry name" value="Ig-like_fold"/>
</dbReference>
<dbReference type="Pfam" id="PF19433">
    <property type="entry name" value="NDNF_C"/>
    <property type="match status" value="1"/>
</dbReference>
<dbReference type="InterPro" id="IPR019326">
    <property type="entry name" value="NDNF"/>
</dbReference>
<dbReference type="InterPro" id="IPR036116">
    <property type="entry name" value="FN3_sf"/>
</dbReference>
<name>A0A7L1NSK1_RHICY</name>
<dbReference type="OrthoDB" id="9872501at2759"/>
<dbReference type="GO" id="GO:0008201">
    <property type="term" value="F:heparin binding"/>
    <property type="evidence" value="ECO:0007669"/>
    <property type="project" value="TreeGrafter"/>
</dbReference>
<evidence type="ECO:0000256" key="4">
    <source>
        <dbReference type="ARBA" id="ARBA00022737"/>
    </source>
</evidence>
<dbReference type="InterPro" id="IPR003961">
    <property type="entry name" value="FN3_dom"/>
</dbReference>
<proteinExistence type="predicted"/>
<comment type="subcellular location">
    <subcellularLocation>
        <location evidence="1">Secreted</location>
    </subcellularLocation>
</comment>
<keyword evidence="12" id="KW-1185">Reference proteome</keyword>
<dbReference type="PANTHER" id="PTHR14619:SF9">
    <property type="entry name" value="PROTEIN NDNF"/>
    <property type="match status" value="1"/>
</dbReference>
<reference evidence="11 12" key="1">
    <citation type="submission" date="2019-09" db="EMBL/GenBank/DDBJ databases">
        <title>Bird 10,000 Genomes (B10K) Project - Family phase.</title>
        <authorList>
            <person name="Zhang G."/>
        </authorList>
    </citation>
    <scope>NUCLEOTIDE SEQUENCE [LARGE SCALE GENOMIC DNA]</scope>
    <source>
        <strain evidence="11">B10K-DU-002-35</strain>
        <tissue evidence="11">Muscle</tissue>
    </source>
</reference>
<evidence type="ECO:0000256" key="1">
    <source>
        <dbReference type="ARBA" id="ARBA00004613"/>
    </source>
</evidence>
<evidence type="ECO:0000313" key="12">
    <source>
        <dbReference type="Proteomes" id="UP000565785"/>
    </source>
</evidence>
<dbReference type="SUPFAM" id="SSF49265">
    <property type="entry name" value="Fibronectin type III"/>
    <property type="match status" value="1"/>
</dbReference>
<keyword evidence="3 9" id="KW-0732">Signal</keyword>
<evidence type="ECO:0000256" key="3">
    <source>
        <dbReference type="ARBA" id="ARBA00022729"/>
    </source>
</evidence>
<feature type="signal peptide" evidence="9">
    <location>
        <begin position="1"/>
        <end position="26"/>
    </location>
</feature>
<evidence type="ECO:0000259" key="10">
    <source>
        <dbReference type="SMART" id="SM00060"/>
    </source>
</evidence>
<keyword evidence="6" id="KW-0325">Glycoprotein</keyword>
<dbReference type="PANTHER" id="PTHR14619">
    <property type="entry name" value="NEURON-DERIVED NEUROTROPHIC FACTOR"/>
    <property type="match status" value="1"/>
</dbReference>
<dbReference type="InterPro" id="IPR055271">
    <property type="entry name" value="NDNF_Fn(III)_1"/>
</dbReference>
<dbReference type="Proteomes" id="UP000565785">
    <property type="component" value="Unassembled WGS sequence"/>
</dbReference>
<feature type="non-terminal residue" evidence="11">
    <location>
        <position position="1"/>
    </location>
</feature>